<dbReference type="EMBL" id="GBXM01032566">
    <property type="protein sequence ID" value="JAH76011.1"/>
    <property type="molecule type" value="Transcribed_RNA"/>
</dbReference>
<name>A0A0E9URL3_ANGAN</name>
<protein>
    <submittedName>
        <fullName evidence="1">Uncharacterized protein</fullName>
    </submittedName>
</protein>
<sequence length="25" mass="3297">MKTNLRNFFRQIYKVSENYKDKWWT</sequence>
<dbReference type="EMBL" id="GBXM01040752">
    <property type="protein sequence ID" value="JAH67825.1"/>
    <property type="molecule type" value="Transcribed_RNA"/>
</dbReference>
<reference evidence="1" key="1">
    <citation type="submission" date="2014-11" db="EMBL/GenBank/DDBJ databases">
        <authorList>
            <person name="Amaro Gonzalez C."/>
        </authorList>
    </citation>
    <scope>NUCLEOTIDE SEQUENCE</scope>
</reference>
<accession>A0A0E9URL3</accession>
<organism evidence="1">
    <name type="scientific">Anguilla anguilla</name>
    <name type="common">European freshwater eel</name>
    <name type="synonym">Muraena anguilla</name>
    <dbReference type="NCBI Taxonomy" id="7936"/>
    <lineage>
        <taxon>Eukaryota</taxon>
        <taxon>Metazoa</taxon>
        <taxon>Chordata</taxon>
        <taxon>Craniata</taxon>
        <taxon>Vertebrata</taxon>
        <taxon>Euteleostomi</taxon>
        <taxon>Actinopterygii</taxon>
        <taxon>Neopterygii</taxon>
        <taxon>Teleostei</taxon>
        <taxon>Anguilliformes</taxon>
        <taxon>Anguillidae</taxon>
        <taxon>Anguilla</taxon>
    </lineage>
</organism>
<evidence type="ECO:0000313" key="1">
    <source>
        <dbReference type="EMBL" id="JAH67825.1"/>
    </source>
</evidence>
<dbReference type="AlphaFoldDB" id="A0A0E9URL3"/>
<proteinExistence type="predicted"/>
<reference evidence="1" key="2">
    <citation type="journal article" date="2015" name="Fish Shellfish Immunol.">
        <title>Early steps in the European eel (Anguilla anguilla)-Vibrio vulnificus interaction in the gills: Role of the RtxA13 toxin.</title>
        <authorList>
            <person name="Callol A."/>
            <person name="Pajuelo D."/>
            <person name="Ebbesson L."/>
            <person name="Teles M."/>
            <person name="MacKenzie S."/>
            <person name="Amaro C."/>
        </authorList>
    </citation>
    <scope>NUCLEOTIDE SEQUENCE</scope>
</reference>